<sequence length="209" mass="24544">MDKEEQQRIVLITFILSLISVLVLLFTNIRLLSIHGVKTAFSISTFLTLWWAFYFHFGWKIPRLNKILYKENISGTWFGTYESVDIKSNKTYIGEISLVIKQNFLNLHITSYTERYKNNSYSEILSLDKRSEKNKLVYVYSQEEVNTIDQFIRKGTTELELTLNESRAEFYGKFWTNTGTIGQLRLRNVSKEYLEFFEEAKLKANGGVL</sequence>
<feature type="transmembrane region" description="Helical" evidence="1">
    <location>
        <begin position="9"/>
        <end position="27"/>
    </location>
</feature>
<organism evidence="3 4">
    <name type="scientific">Paenibacillus germinis</name>
    <dbReference type="NCBI Taxonomy" id="2654979"/>
    <lineage>
        <taxon>Bacteria</taxon>
        <taxon>Bacillati</taxon>
        <taxon>Bacillota</taxon>
        <taxon>Bacilli</taxon>
        <taxon>Bacillales</taxon>
        <taxon>Paenibacillaceae</taxon>
        <taxon>Paenibacillus</taxon>
    </lineage>
</organism>
<keyword evidence="1" id="KW-0472">Membrane</keyword>
<dbReference type="EMBL" id="WHOC01000006">
    <property type="protein sequence ID" value="NOU84246.1"/>
    <property type="molecule type" value="Genomic_DNA"/>
</dbReference>
<evidence type="ECO:0000313" key="4">
    <source>
        <dbReference type="Proteomes" id="UP000658690"/>
    </source>
</evidence>
<keyword evidence="1" id="KW-0812">Transmembrane</keyword>
<name>A0ABX1YW15_9BACL</name>
<feature type="transmembrane region" description="Helical" evidence="1">
    <location>
        <begin position="39"/>
        <end position="57"/>
    </location>
</feature>
<comment type="caution">
    <text evidence="3">The sequence shown here is derived from an EMBL/GenBank/DDBJ whole genome shotgun (WGS) entry which is preliminary data.</text>
</comment>
<keyword evidence="1" id="KW-1133">Transmembrane helix</keyword>
<keyword evidence="4" id="KW-1185">Reference proteome</keyword>
<dbReference type="Proteomes" id="UP000658690">
    <property type="component" value="Unassembled WGS sequence"/>
</dbReference>
<proteinExistence type="predicted"/>
<dbReference type="RefSeq" id="WP_171687729.1">
    <property type="nucleotide sequence ID" value="NZ_WHOC01000006.1"/>
</dbReference>
<dbReference type="InterPro" id="IPR041208">
    <property type="entry name" value="Cap15"/>
</dbReference>
<dbReference type="Pfam" id="PF18153">
    <property type="entry name" value="Cap15_CD_rec"/>
    <property type="match status" value="1"/>
</dbReference>
<gene>
    <name evidence="3" type="ORF">GC102_00375</name>
</gene>
<evidence type="ECO:0000259" key="2">
    <source>
        <dbReference type="Pfam" id="PF18153"/>
    </source>
</evidence>
<evidence type="ECO:0000313" key="3">
    <source>
        <dbReference type="EMBL" id="NOU84246.1"/>
    </source>
</evidence>
<evidence type="ECO:0000256" key="1">
    <source>
        <dbReference type="SAM" id="Phobius"/>
    </source>
</evidence>
<protein>
    <recommendedName>
        <fullName evidence="2">CD-NTase-associated protein 15 domain-containing protein</fullName>
    </recommendedName>
</protein>
<feature type="domain" description="CD-NTase-associated protein 15" evidence="2">
    <location>
        <begin position="72"/>
        <end position="187"/>
    </location>
</feature>
<reference evidence="3 4" key="1">
    <citation type="submission" date="2019-10" db="EMBL/GenBank/DDBJ databases">
        <title>Description of Paenibacillus choica sp. nov.</title>
        <authorList>
            <person name="Carlier A."/>
            <person name="Qi S."/>
        </authorList>
    </citation>
    <scope>NUCLEOTIDE SEQUENCE [LARGE SCALE GENOMIC DNA]</scope>
    <source>
        <strain evidence="3 4">LMG 31460</strain>
    </source>
</reference>
<accession>A0ABX1YW15</accession>